<accession>A0A0C5VZP4</accession>
<protein>
    <submittedName>
        <fullName evidence="1">Uncharacterized protein</fullName>
    </submittedName>
</protein>
<dbReference type="KEGG" id="gsn:YC6258_03863"/>
<dbReference type="EMBL" id="CP007142">
    <property type="protein sequence ID" value="AJQ95899.1"/>
    <property type="molecule type" value="Genomic_DNA"/>
</dbReference>
<reference evidence="1 2" key="1">
    <citation type="submission" date="2014-01" db="EMBL/GenBank/DDBJ databases">
        <title>Full genme sequencing of cellulolytic bacterium Gynuella sunshinyii YC6258T gen. nov., sp. nov.</title>
        <authorList>
            <person name="Khan H."/>
            <person name="Chung E.J."/>
            <person name="Chung Y.R."/>
        </authorList>
    </citation>
    <scope>NUCLEOTIDE SEQUENCE [LARGE SCALE GENOMIC DNA]</scope>
    <source>
        <strain evidence="1 2">YC6258</strain>
    </source>
</reference>
<name>A0A0C5VZP4_9GAMM</name>
<proteinExistence type="predicted"/>
<keyword evidence="2" id="KW-1185">Reference proteome</keyword>
<dbReference type="Proteomes" id="UP000032266">
    <property type="component" value="Chromosome"/>
</dbReference>
<dbReference type="HOGENOM" id="CLU_2990354_0_0_6"/>
<evidence type="ECO:0000313" key="2">
    <source>
        <dbReference type="Proteomes" id="UP000032266"/>
    </source>
</evidence>
<gene>
    <name evidence="1" type="ORF">YC6258_03863</name>
</gene>
<organism evidence="1 2">
    <name type="scientific">Gynuella sunshinyii YC6258</name>
    <dbReference type="NCBI Taxonomy" id="1445510"/>
    <lineage>
        <taxon>Bacteria</taxon>
        <taxon>Pseudomonadati</taxon>
        <taxon>Pseudomonadota</taxon>
        <taxon>Gammaproteobacteria</taxon>
        <taxon>Oceanospirillales</taxon>
        <taxon>Saccharospirillaceae</taxon>
        <taxon>Gynuella</taxon>
    </lineage>
</organism>
<evidence type="ECO:0000313" key="1">
    <source>
        <dbReference type="EMBL" id="AJQ95899.1"/>
    </source>
</evidence>
<sequence length="57" mass="6423">MSLSAMFPMPVSPEGQNESLEILRTIKTTALFKVLKPICVRVAFSVELNALRDYRLP</sequence>
<dbReference type="AlphaFoldDB" id="A0A0C5VZP4"/>